<keyword evidence="1" id="KW-1133">Transmembrane helix</keyword>
<organism evidence="2 3">
    <name type="scientific">Heterorhabditis bacteriophora</name>
    <name type="common">Entomopathogenic nematode worm</name>
    <dbReference type="NCBI Taxonomy" id="37862"/>
    <lineage>
        <taxon>Eukaryota</taxon>
        <taxon>Metazoa</taxon>
        <taxon>Ecdysozoa</taxon>
        <taxon>Nematoda</taxon>
        <taxon>Chromadorea</taxon>
        <taxon>Rhabditida</taxon>
        <taxon>Rhabditina</taxon>
        <taxon>Rhabditomorpha</taxon>
        <taxon>Strongyloidea</taxon>
        <taxon>Heterorhabditidae</taxon>
        <taxon>Heterorhabditis</taxon>
    </lineage>
</organism>
<keyword evidence="2" id="KW-1185">Reference proteome</keyword>
<evidence type="ECO:0000256" key="1">
    <source>
        <dbReference type="SAM" id="Phobius"/>
    </source>
</evidence>
<feature type="transmembrane region" description="Helical" evidence="1">
    <location>
        <begin position="12"/>
        <end position="37"/>
    </location>
</feature>
<name>A0A1I7X1U6_HETBA</name>
<reference evidence="3" key="1">
    <citation type="submission" date="2016-11" db="UniProtKB">
        <authorList>
            <consortium name="WormBaseParasite"/>
        </authorList>
    </citation>
    <scope>IDENTIFICATION</scope>
</reference>
<keyword evidence="1" id="KW-0472">Membrane</keyword>
<dbReference type="WBParaSite" id="Hba_11540">
    <property type="protein sequence ID" value="Hba_11540"/>
    <property type="gene ID" value="Hba_11540"/>
</dbReference>
<proteinExistence type="predicted"/>
<accession>A0A1I7X1U6</accession>
<evidence type="ECO:0000313" key="2">
    <source>
        <dbReference type="Proteomes" id="UP000095283"/>
    </source>
</evidence>
<keyword evidence="1" id="KW-0812">Transmembrane</keyword>
<protein>
    <submittedName>
        <fullName evidence="3">Secreted protein</fullName>
    </submittedName>
</protein>
<sequence>MFTNINPSPVFHVFLPVFSTSTCCCCCCCCCCLVNLGRLRIVRNMIKTMETTESIISQAVQLRFEENTLNCDCDLRWMTSYADSRLVDVNHCGVHGAYRSEYNFRALTCHK</sequence>
<dbReference type="Proteomes" id="UP000095283">
    <property type="component" value="Unplaced"/>
</dbReference>
<evidence type="ECO:0000313" key="3">
    <source>
        <dbReference type="WBParaSite" id="Hba_11540"/>
    </source>
</evidence>
<dbReference type="SUPFAM" id="SSF52058">
    <property type="entry name" value="L domain-like"/>
    <property type="match status" value="1"/>
</dbReference>
<dbReference type="AlphaFoldDB" id="A0A1I7X1U6"/>